<accession>A0A6N7EK72</accession>
<feature type="transmembrane region" description="Helical" evidence="1">
    <location>
        <begin position="56"/>
        <end position="75"/>
    </location>
</feature>
<keyword evidence="3" id="KW-1185">Reference proteome</keyword>
<feature type="transmembrane region" description="Helical" evidence="1">
    <location>
        <begin position="30"/>
        <end position="50"/>
    </location>
</feature>
<sequence length="174" mass="17433">MNWLEVLAVLGGGTVCALLFRRVRIPMWPITGGLVGGAAVHLVIGGTTVMPAFVSPAAQVMVGAAIGATIGPAIFRDFAKFLTPGTLAVVLVVGAGVALGFGLAATGLLPVGEAVLGMVPGGVGEMVAAAISLDMDAAVVAGMHLVRLLVVLWTMPLLIRFAGRLGGPRTSDPG</sequence>
<keyword evidence="1" id="KW-1133">Transmembrane helix</keyword>
<keyword evidence="1" id="KW-0472">Membrane</keyword>
<proteinExistence type="predicted"/>
<dbReference type="Proteomes" id="UP000437709">
    <property type="component" value="Unassembled WGS sequence"/>
</dbReference>
<dbReference type="NCBIfam" id="TIGR03082">
    <property type="entry name" value="Gneg_AbrB_dup"/>
    <property type="match status" value="1"/>
</dbReference>
<comment type="caution">
    <text evidence="2">The sequence shown here is derived from an EMBL/GenBank/DDBJ whole genome shotgun (WGS) entry which is preliminary data.</text>
</comment>
<keyword evidence="1" id="KW-0812">Transmembrane</keyword>
<feature type="transmembrane region" description="Helical" evidence="1">
    <location>
        <begin position="145"/>
        <end position="163"/>
    </location>
</feature>
<evidence type="ECO:0000256" key="1">
    <source>
        <dbReference type="SAM" id="Phobius"/>
    </source>
</evidence>
<organism evidence="2 3">
    <name type="scientific">Georgenia subflava</name>
    <dbReference type="NCBI Taxonomy" id="1622177"/>
    <lineage>
        <taxon>Bacteria</taxon>
        <taxon>Bacillati</taxon>
        <taxon>Actinomycetota</taxon>
        <taxon>Actinomycetes</taxon>
        <taxon>Micrococcales</taxon>
        <taxon>Bogoriellaceae</taxon>
        <taxon>Georgenia</taxon>
    </lineage>
</organism>
<dbReference type="GO" id="GO:0016020">
    <property type="term" value="C:membrane"/>
    <property type="evidence" value="ECO:0007669"/>
    <property type="project" value="InterPro"/>
</dbReference>
<feature type="transmembrane region" description="Helical" evidence="1">
    <location>
        <begin position="87"/>
        <end position="108"/>
    </location>
</feature>
<dbReference type="PANTHER" id="PTHR38457:SF1">
    <property type="entry name" value="REGULATOR ABRB-RELATED"/>
    <property type="match status" value="1"/>
</dbReference>
<dbReference type="InterPro" id="IPR017516">
    <property type="entry name" value="AbrB_dup"/>
</dbReference>
<dbReference type="GO" id="GO:0010468">
    <property type="term" value="P:regulation of gene expression"/>
    <property type="evidence" value="ECO:0007669"/>
    <property type="project" value="InterPro"/>
</dbReference>
<dbReference type="Pfam" id="PF05145">
    <property type="entry name" value="AbrB"/>
    <property type="match status" value="1"/>
</dbReference>
<evidence type="ECO:0000313" key="3">
    <source>
        <dbReference type="Proteomes" id="UP000437709"/>
    </source>
</evidence>
<evidence type="ECO:0000313" key="2">
    <source>
        <dbReference type="EMBL" id="MPV37811.1"/>
    </source>
</evidence>
<name>A0A6N7EK72_9MICO</name>
<protein>
    <submittedName>
        <fullName evidence="2">AbrB family transcriptional regulator</fullName>
    </submittedName>
</protein>
<dbReference type="EMBL" id="WHPC01000050">
    <property type="protein sequence ID" value="MPV37811.1"/>
    <property type="molecule type" value="Genomic_DNA"/>
</dbReference>
<reference evidence="2 3" key="1">
    <citation type="submission" date="2019-10" db="EMBL/GenBank/DDBJ databases">
        <title>Georgenia wutianyii sp. nov. and Georgenia yuyongxinii sp. nov. isolated from plateau pika (Ochotona curzoniae) in the Qinghai-Tibet plateau of China.</title>
        <authorList>
            <person name="Tian Z."/>
        </authorList>
    </citation>
    <scope>NUCLEOTIDE SEQUENCE [LARGE SCALE GENOMIC DNA]</scope>
    <source>
        <strain evidence="2 3">JCM 19765</strain>
    </source>
</reference>
<gene>
    <name evidence="2" type="ORF">GB881_12300</name>
</gene>
<dbReference type="PANTHER" id="PTHR38457">
    <property type="entry name" value="REGULATOR ABRB-RELATED"/>
    <property type="match status" value="1"/>
</dbReference>
<dbReference type="RefSeq" id="WP_152194233.1">
    <property type="nucleotide sequence ID" value="NZ_VUKD01000001.1"/>
</dbReference>
<dbReference type="AlphaFoldDB" id="A0A6N7EK72"/>
<feature type="transmembrane region" description="Helical" evidence="1">
    <location>
        <begin position="6"/>
        <end position="23"/>
    </location>
</feature>
<dbReference type="InterPro" id="IPR007820">
    <property type="entry name" value="AbrB_fam"/>
</dbReference>